<organism evidence="1 2">
    <name type="scientific">Datura stramonium</name>
    <name type="common">Jimsonweed</name>
    <name type="synonym">Common thornapple</name>
    <dbReference type="NCBI Taxonomy" id="4076"/>
    <lineage>
        <taxon>Eukaryota</taxon>
        <taxon>Viridiplantae</taxon>
        <taxon>Streptophyta</taxon>
        <taxon>Embryophyta</taxon>
        <taxon>Tracheophyta</taxon>
        <taxon>Spermatophyta</taxon>
        <taxon>Magnoliopsida</taxon>
        <taxon>eudicotyledons</taxon>
        <taxon>Gunneridae</taxon>
        <taxon>Pentapetalae</taxon>
        <taxon>asterids</taxon>
        <taxon>lamiids</taxon>
        <taxon>Solanales</taxon>
        <taxon>Solanaceae</taxon>
        <taxon>Solanoideae</taxon>
        <taxon>Datureae</taxon>
        <taxon>Datura</taxon>
    </lineage>
</organism>
<evidence type="ECO:0000313" key="2">
    <source>
        <dbReference type="Proteomes" id="UP000823775"/>
    </source>
</evidence>
<dbReference type="EMBL" id="JACEIK010000888">
    <property type="protein sequence ID" value="MCD7463449.1"/>
    <property type="molecule type" value="Genomic_DNA"/>
</dbReference>
<proteinExistence type="predicted"/>
<evidence type="ECO:0000313" key="1">
    <source>
        <dbReference type="EMBL" id="MCD7463449.1"/>
    </source>
</evidence>
<sequence>MMLRVNGGEVSLTELFEETNKKKKKDLTRKDELDLKEVWTNIIRHNLLLRMVYQPNHHLRISLQYEQMRQENRSNCEDILRGRHNSVRHLMLIFLKIEKFTKKHMPEYEEEEESESDEK</sequence>
<protein>
    <submittedName>
        <fullName evidence="1">Uncharacterized protein</fullName>
    </submittedName>
</protein>
<dbReference type="Proteomes" id="UP000823775">
    <property type="component" value="Unassembled WGS sequence"/>
</dbReference>
<gene>
    <name evidence="1" type="ORF">HAX54_050602</name>
</gene>
<accession>A0ABS8SYA8</accession>
<name>A0ABS8SYA8_DATST</name>
<keyword evidence="2" id="KW-1185">Reference proteome</keyword>
<comment type="caution">
    <text evidence="1">The sequence shown here is derived from an EMBL/GenBank/DDBJ whole genome shotgun (WGS) entry which is preliminary data.</text>
</comment>
<reference evidence="1 2" key="1">
    <citation type="journal article" date="2021" name="BMC Genomics">
        <title>Datura genome reveals duplications of psychoactive alkaloid biosynthetic genes and high mutation rate following tissue culture.</title>
        <authorList>
            <person name="Rajewski A."/>
            <person name="Carter-House D."/>
            <person name="Stajich J."/>
            <person name="Litt A."/>
        </authorList>
    </citation>
    <scope>NUCLEOTIDE SEQUENCE [LARGE SCALE GENOMIC DNA]</scope>
    <source>
        <strain evidence="1">AR-01</strain>
    </source>
</reference>